<gene>
    <name evidence="2" type="ORF">GCM10007876_37580</name>
</gene>
<accession>A0AA37SDR9</accession>
<feature type="compositionally biased region" description="Polar residues" evidence="1">
    <location>
        <begin position="19"/>
        <end position="32"/>
    </location>
</feature>
<evidence type="ECO:0000313" key="2">
    <source>
        <dbReference type="EMBL" id="GLQ33278.1"/>
    </source>
</evidence>
<evidence type="ECO:0000256" key="1">
    <source>
        <dbReference type="SAM" id="MobiDB-lite"/>
    </source>
</evidence>
<proteinExistence type="predicted"/>
<comment type="caution">
    <text evidence="2">The sequence shown here is derived from an EMBL/GenBank/DDBJ whole genome shotgun (WGS) entry which is preliminary data.</text>
</comment>
<evidence type="ECO:0000313" key="3">
    <source>
        <dbReference type="Proteomes" id="UP001161389"/>
    </source>
</evidence>
<evidence type="ECO:0008006" key="4">
    <source>
        <dbReference type="Google" id="ProtNLM"/>
    </source>
</evidence>
<feature type="region of interest" description="Disordered" evidence="1">
    <location>
        <begin position="1"/>
        <end position="43"/>
    </location>
</feature>
<reference evidence="2" key="2">
    <citation type="submission" date="2023-01" db="EMBL/GenBank/DDBJ databases">
        <title>Draft genome sequence of Litoribrevibacter albus strain NBRC 110071.</title>
        <authorList>
            <person name="Sun Q."/>
            <person name="Mori K."/>
        </authorList>
    </citation>
    <scope>NUCLEOTIDE SEQUENCE</scope>
    <source>
        <strain evidence="2">NBRC 110071</strain>
    </source>
</reference>
<dbReference type="Proteomes" id="UP001161389">
    <property type="component" value="Unassembled WGS sequence"/>
</dbReference>
<dbReference type="RefSeq" id="WP_284383645.1">
    <property type="nucleotide sequence ID" value="NZ_BSNM01000026.1"/>
</dbReference>
<sequence>MVTSVLGSGVEGLSRSREGLNQSAKTIANGGQSPSGESLLASSSSSDDKMLSAVVDLTLYEVQFKASAKVIATADETLGHLIDETV</sequence>
<name>A0AA37SDR9_9GAMM</name>
<reference evidence="2" key="1">
    <citation type="journal article" date="2014" name="Int. J. Syst. Evol. Microbiol.">
        <title>Complete genome sequence of Corynebacterium casei LMG S-19264T (=DSM 44701T), isolated from a smear-ripened cheese.</title>
        <authorList>
            <consortium name="US DOE Joint Genome Institute (JGI-PGF)"/>
            <person name="Walter F."/>
            <person name="Albersmeier A."/>
            <person name="Kalinowski J."/>
            <person name="Ruckert C."/>
        </authorList>
    </citation>
    <scope>NUCLEOTIDE SEQUENCE</scope>
    <source>
        <strain evidence="2">NBRC 110071</strain>
    </source>
</reference>
<dbReference type="AlphaFoldDB" id="A0AA37SDR9"/>
<keyword evidence="3" id="KW-1185">Reference proteome</keyword>
<dbReference type="EMBL" id="BSNM01000026">
    <property type="protein sequence ID" value="GLQ33278.1"/>
    <property type="molecule type" value="Genomic_DNA"/>
</dbReference>
<protein>
    <recommendedName>
        <fullName evidence="4">Flagellar basal-body/hook protein C-terminal domain-containing protein</fullName>
    </recommendedName>
</protein>
<feature type="compositionally biased region" description="Low complexity" evidence="1">
    <location>
        <begin position="34"/>
        <end position="43"/>
    </location>
</feature>
<organism evidence="2 3">
    <name type="scientific">Litoribrevibacter albus</name>
    <dbReference type="NCBI Taxonomy" id="1473156"/>
    <lineage>
        <taxon>Bacteria</taxon>
        <taxon>Pseudomonadati</taxon>
        <taxon>Pseudomonadota</taxon>
        <taxon>Gammaproteobacteria</taxon>
        <taxon>Oceanospirillales</taxon>
        <taxon>Oceanospirillaceae</taxon>
        <taxon>Litoribrevibacter</taxon>
    </lineage>
</organism>